<proteinExistence type="predicted"/>
<protein>
    <submittedName>
        <fullName evidence="1">Uncharacterized protein</fullName>
    </submittedName>
</protein>
<name>A0A0B6YWP6_9EUPU</name>
<feature type="non-terminal residue" evidence="1">
    <location>
        <position position="1"/>
    </location>
</feature>
<accession>A0A0B6YWP6</accession>
<evidence type="ECO:0000313" key="1">
    <source>
        <dbReference type="EMBL" id="CEK60161.1"/>
    </source>
</evidence>
<organism evidence="1">
    <name type="scientific">Arion vulgaris</name>
    <dbReference type="NCBI Taxonomy" id="1028688"/>
    <lineage>
        <taxon>Eukaryota</taxon>
        <taxon>Metazoa</taxon>
        <taxon>Spiralia</taxon>
        <taxon>Lophotrochozoa</taxon>
        <taxon>Mollusca</taxon>
        <taxon>Gastropoda</taxon>
        <taxon>Heterobranchia</taxon>
        <taxon>Euthyneura</taxon>
        <taxon>Panpulmonata</taxon>
        <taxon>Eupulmonata</taxon>
        <taxon>Stylommatophora</taxon>
        <taxon>Helicina</taxon>
        <taxon>Arionoidea</taxon>
        <taxon>Arionidae</taxon>
        <taxon>Arion</taxon>
    </lineage>
</organism>
<dbReference type="EMBL" id="HACG01013296">
    <property type="protein sequence ID" value="CEK60161.1"/>
    <property type="molecule type" value="Transcribed_RNA"/>
</dbReference>
<dbReference type="AlphaFoldDB" id="A0A0B6YWP6"/>
<feature type="non-terminal residue" evidence="1">
    <location>
        <position position="72"/>
    </location>
</feature>
<sequence length="72" mass="7770">NMTAEVQEQFSSIGGQSESIVFSLEDGCLEIHITWINGNQSILASIMDKTKADGLTIRGSTWKVSFTGCSEA</sequence>
<gene>
    <name evidence="1" type="primary">ORF38588</name>
</gene>
<reference evidence="1" key="1">
    <citation type="submission" date="2014-12" db="EMBL/GenBank/DDBJ databases">
        <title>Insight into the proteome of Arion vulgaris.</title>
        <authorList>
            <person name="Aradska J."/>
            <person name="Bulat T."/>
            <person name="Smidak R."/>
            <person name="Sarate P."/>
            <person name="Gangsoo J."/>
            <person name="Sialana F."/>
            <person name="Bilban M."/>
            <person name="Lubec G."/>
        </authorList>
    </citation>
    <scope>NUCLEOTIDE SEQUENCE</scope>
    <source>
        <tissue evidence="1">Skin</tissue>
    </source>
</reference>